<dbReference type="EMBL" id="AOGY02000084">
    <property type="protein sequence ID" value="EMY67793.1"/>
    <property type="molecule type" value="Genomic_DNA"/>
</dbReference>
<comment type="caution">
    <text evidence="1">The sequence shown here is derived from an EMBL/GenBank/DDBJ whole genome shotgun (WGS) entry which is preliminary data.</text>
</comment>
<dbReference type="PANTHER" id="PTHR32063:SF24">
    <property type="entry name" value="CATION EFFLUX SYSTEM (ACRB_ACRD_ACRF FAMILY)"/>
    <property type="match status" value="1"/>
</dbReference>
<proteinExistence type="predicted"/>
<evidence type="ECO:0000313" key="2">
    <source>
        <dbReference type="Proteomes" id="UP000012227"/>
    </source>
</evidence>
<dbReference type="AlphaFoldDB" id="N1VYE7"/>
<dbReference type="Gene3D" id="3.30.70.1320">
    <property type="entry name" value="Multidrug efflux transporter AcrB pore domain like"/>
    <property type="match status" value="1"/>
</dbReference>
<dbReference type="Proteomes" id="UP000012227">
    <property type="component" value="Unassembled WGS sequence"/>
</dbReference>
<dbReference type="Pfam" id="PF00873">
    <property type="entry name" value="ACR_tran"/>
    <property type="match status" value="1"/>
</dbReference>
<dbReference type="InterPro" id="IPR027463">
    <property type="entry name" value="AcrB_DN_DC_subdom"/>
</dbReference>
<dbReference type="Gene3D" id="3.30.2090.10">
    <property type="entry name" value="Multidrug efflux transporter AcrB TolC docking domain, DN and DC subdomains"/>
    <property type="match status" value="1"/>
</dbReference>
<name>N1VYE7_9LEPT</name>
<reference evidence="1 2" key="1">
    <citation type="submission" date="2013-03" db="EMBL/GenBank/DDBJ databases">
        <authorList>
            <person name="Harkins D.M."/>
            <person name="Durkin A.S."/>
            <person name="Brinkac L.M."/>
            <person name="Haft D.H."/>
            <person name="Selengut J.D."/>
            <person name="Sanka R."/>
            <person name="DePew J."/>
            <person name="Purushe J."/>
            <person name="Galloway R.L."/>
            <person name="Vinetz J.M."/>
            <person name="Sutton G.G."/>
            <person name="Nierman W.C."/>
            <person name="Fouts D.E."/>
        </authorList>
    </citation>
    <scope>NUCLEOTIDE SEQUENCE [LARGE SCALE GENOMIC DNA]</scope>
    <source>
        <strain evidence="1 2">Waz Holland</strain>
    </source>
</reference>
<dbReference type="STRING" id="1218591.LEP1GSC199_0675"/>
<dbReference type="SUPFAM" id="SSF82714">
    <property type="entry name" value="Multidrug efflux transporter AcrB TolC docking domain, DN and DC subdomains"/>
    <property type="match status" value="1"/>
</dbReference>
<organism evidence="1 2">
    <name type="scientific">Leptospira vanthielii serovar Holland str. Waz Holland = ATCC 700522</name>
    <dbReference type="NCBI Taxonomy" id="1218591"/>
    <lineage>
        <taxon>Bacteria</taxon>
        <taxon>Pseudomonadati</taxon>
        <taxon>Spirochaetota</taxon>
        <taxon>Spirochaetia</taxon>
        <taxon>Leptospirales</taxon>
        <taxon>Leptospiraceae</taxon>
        <taxon>Leptospira</taxon>
    </lineage>
</organism>
<dbReference type="Gene3D" id="1.20.1640.10">
    <property type="entry name" value="Multidrug efflux transporter AcrB transmembrane domain"/>
    <property type="match status" value="1"/>
</dbReference>
<dbReference type="InterPro" id="IPR001036">
    <property type="entry name" value="Acrflvin-R"/>
</dbReference>
<sequence length="337" mass="36850">MIEKLVDFSIRRKGTVLLITAIFCLIGLINALKLPIDAVPDVTNVQVTAVTSSPALTPFEVEQFITYPIELELNGIPGAKEIRSISRAGVSSVSVIFEDGTDVWFARQLVNERLKIVDTLIPPEYGSPELAPVATALGDIYEFVLTSDKHSPSELRSYMDWDLSKKLKSIPGVIEINTLGGTLKQYQILIDPKRLVANNLTVSEILDDLKAANFNTGGGYVQKGSEQLVIRGEGQFEGIEEIKRVAVRTSADGIPLLLGQIARVEVGPALRFGIATQKGKEVVAATVIMLLGQNSREVVGRVREKISIFQKTLPDGMKLEPFYDRSNIVAFKPAGFL</sequence>
<dbReference type="GO" id="GO:0042910">
    <property type="term" value="F:xenobiotic transmembrane transporter activity"/>
    <property type="evidence" value="ECO:0007669"/>
    <property type="project" value="TreeGrafter"/>
</dbReference>
<evidence type="ECO:0000313" key="1">
    <source>
        <dbReference type="EMBL" id="EMY67793.1"/>
    </source>
</evidence>
<dbReference type="SUPFAM" id="SSF82693">
    <property type="entry name" value="Multidrug efflux transporter AcrB pore domain, PN1, PN2, PC1 and PC2 subdomains"/>
    <property type="match status" value="2"/>
</dbReference>
<dbReference type="PANTHER" id="PTHR32063">
    <property type="match status" value="1"/>
</dbReference>
<accession>N1VYE7</accession>
<gene>
    <name evidence="1" type="ORF">LEP1GSC199_0675</name>
</gene>
<dbReference type="Gene3D" id="3.30.70.1430">
    <property type="entry name" value="Multidrug efflux transporter AcrB pore domain"/>
    <property type="match status" value="1"/>
</dbReference>
<protein>
    <submittedName>
        <fullName evidence="1">RND transporter, Hydrophobe/Amphiphile Efflux-1 (HAE1)/Heavy Metal Efflux (HME) family, permease protein</fullName>
    </submittedName>
</protein>
<dbReference type="GO" id="GO:0005886">
    <property type="term" value="C:plasma membrane"/>
    <property type="evidence" value="ECO:0007669"/>
    <property type="project" value="TreeGrafter"/>
</dbReference>